<reference evidence="7 8" key="1">
    <citation type="submission" date="2018-02" db="EMBL/GenBank/DDBJ databases">
        <authorList>
            <person name="Cohen D.B."/>
            <person name="Kent A.D."/>
        </authorList>
    </citation>
    <scope>NUCLEOTIDE SEQUENCE [LARGE SCALE GENOMIC DNA]</scope>
    <source>
        <strain evidence="7 8">ULC007</strain>
    </source>
</reference>
<feature type="repeat" description="TPR" evidence="1">
    <location>
        <begin position="660"/>
        <end position="693"/>
    </location>
</feature>
<dbReference type="Pfam" id="PF07244">
    <property type="entry name" value="POTRA"/>
    <property type="match status" value="1"/>
</dbReference>
<dbReference type="SUPFAM" id="SSF48452">
    <property type="entry name" value="TPR-like"/>
    <property type="match status" value="2"/>
</dbReference>
<reference evidence="7 8" key="2">
    <citation type="submission" date="2018-03" db="EMBL/GenBank/DDBJ databases">
        <title>The ancient ancestry and fast evolution of plastids.</title>
        <authorList>
            <person name="Moore K.R."/>
            <person name="Magnabosco C."/>
            <person name="Momper L."/>
            <person name="Gold D.A."/>
            <person name="Bosak T."/>
            <person name="Fournier G.P."/>
        </authorList>
    </citation>
    <scope>NUCLEOTIDE SEQUENCE [LARGE SCALE GENOMIC DNA]</scope>
    <source>
        <strain evidence="7 8">ULC007</strain>
    </source>
</reference>
<feature type="compositionally biased region" description="Pro residues" evidence="3">
    <location>
        <begin position="44"/>
        <end position="59"/>
    </location>
</feature>
<dbReference type="Pfam" id="PF12770">
    <property type="entry name" value="CHAT"/>
    <property type="match status" value="1"/>
</dbReference>
<comment type="caution">
    <text evidence="7">The sequence shown here is derived from an EMBL/GenBank/DDBJ whole genome shotgun (WGS) entry which is preliminary data.</text>
</comment>
<dbReference type="Pfam" id="PF13181">
    <property type="entry name" value="TPR_8"/>
    <property type="match status" value="1"/>
</dbReference>
<dbReference type="AlphaFoldDB" id="A0A2T1DKY8"/>
<organism evidence="7 8">
    <name type="scientific">Phormidesmis priestleyi ULC007</name>
    <dbReference type="NCBI Taxonomy" id="1920490"/>
    <lineage>
        <taxon>Bacteria</taxon>
        <taxon>Bacillati</taxon>
        <taxon>Cyanobacteriota</taxon>
        <taxon>Cyanophyceae</taxon>
        <taxon>Leptolyngbyales</taxon>
        <taxon>Leptolyngbyaceae</taxon>
        <taxon>Phormidesmis</taxon>
    </lineage>
</organism>
<dbReference type="Pfam" id="PF08479">
    <property type="entry name" value="POTRA_2"/>
    <property type="match status" value="1"/>
</dbReference>
<proteinExistence type="predicted"/>
<evidence type="ECO:0000259" key="4">
    <source>
        <dbReference type="Pfam" id="PF07244"/>
    </source>
</evidence>
<feature type="repeat" description="TPR" evidence="1">
    <location>
        <begin position="383"/>
        <end position="416"/>
    </location>
</feature>
<evidence type="ECO:0000313" key="7">
    <source>
        <dbReference type="EMBL" id="PSB21146.1"/>
    </source>
</evidence>
<evidence type="ECO:0000259" key="6">
    <source>
        <dbReference type="Pfam" id="PF12770"/>
    </source>
</evidence>
<dbReference type="SMART" id="SM00028">
    <property type="entry name" value="TPR"/>
    <property type="match status" value="7"/>
</dbReference>
<feature type="repeat" description="TPR" evidence="1">
    <location>
        <begin position="704"/>
        <end position="737"/>
    </location>
</feature>
<dbReference type="PANTHER" id="PTHR10098">
    <property type="entry name" value="RAPSYN-RELATED"/>
    <property type="match status" value="1"/>
</dbReference>
<dbReference type="RefSeq" id="WP_106253917.1">
    <property type="nucleotide sequence ID" value="NZ_PVWG01000003.1"/>
</dbReference>
<feature type="region of interest" description="Disordered" evidence="3">
    <location>
        <begin position="40"/>
        <end position="59"/>
    </location>
</feature>
<evidence type="ECO:0000313" key="8">
    <source>
        <dbReference type="Proteomes" id="UP000238634"/>
    </source>
</evidence>
<dbReference type="InterPro" id="IPR010827">
    <property type="entry name" value="BamA/TamA_POTRA"/>
</dbReference>
<feature type="domain" description="CHAT" evidence="6">
    <location>
        <begin position="966"/>
        <end position="1267"/>
    </location>
</feature>
<feature type="repeat" description="TPR" evidence="1">
    <location>
        <begin position="470"/>
        <end position="503"/>
    </location>
</feature>
<evidence type="ECO:0000256" key="1">
    <source>
        <dbReference type="PROSITE-ProRule" id="PRU00339"/>
    </source>
</evidence>
<feature type="domain" description="Polypeptide-transport-associated ShlB-type" evidence="5">
    <location>
        <begin position="137"/>
        <end position="210"/>
    </location>
</feature>
<dbReference type="Pfam" id="PF13174">
    <property type="entry name" value="TPR_6"/>
    <property type="match status" value="1"/>
</dbReference>
<gene>
    <name evidence="7" type="ORF">C7B65_04185</name>
</gene>
<keyword evidence="1" id="KW-0802">TPR repeat</keyword>
<dbReference type="GO" id="GO:0019867">
    <property type="term" value="C:outer membrane"/>
    <property type="evidence" value="ECO:0007669"/>
    <property type="project" value="InterPro"/>
</dbReference>
<evidence type="ECO:0008006" key="9">
    <source>
        <dbReference type="Google" id="ProtNLM"/>
    </source>
</evidence>
<keyword evidence="2" id="KW-0175">Coiled coil</keyword>
<protein>
    <recommendedName>
        <fullName evidence="9">CHAT domain-containing protein</fullName>
    </recommendedName>
</protein>
<dbReference type="InterPro" id="IPR011990">
    <property type="entry name" value="TPR-like_helical_dom_sf"/>
</dbReference>
<feature type="repeat" description="TPR" evidence="1">
    <location>
        <begin position="616"/>
        <end position="649"/>
    </location>
</feature>
<evidence type="ECO:0000256" key="2">
    <source>
        <dbReference type="SAM" id="Coils"/>
    </source>
</evidence>
<keyword evidence="8" id="KW-1185">Reference proteome</keyword>
<dbReference type="InterPro" id="IPR019734">
    <property type="entry name" value="TPR_rpt"/>
</dbReference>
<feature type="domain" description="POTRA" evidence="4">
    <location>
        <begin position="65"/>
        <end position="132"/>
    </location>
</feature>
<sequence>MRERIWWNPFSKIMRSHPALIAGLVLAIELLGHGAVTAQTPQLSPSPVPSAKPAPSPSPEPRVLIAEVAVSGADGKLRDEVYKAIKTKPGGISTRSQLQQDINAVFATGFFSNVKATPEDTPLGVRVTFEVKLNPVLRSVSLKGATLLPKTIVETVFQPQYGKITNLRELQAGIQKVNKWYTDNGYVLAQVVDTPQVAQDGTVTLTVAEGVIEAIQVRYVDKDGNDRDAKGNPIRGKTPASVILQQVRSKPGDVFDRSRFGKDLPRISNVGFDDVKLSLAPGQDPRKVIVVVNVTNNDDVEQAINLGSRVEAENTDEARRRALTHYQTALKLAQARQDLLTEAFTVNRIAKVYYDLEEYSQTLDFFNRSLVLSKRLTLPVLEATTLTNIANVYYNLEEFQQAFDFYNQSISIWQVAEKSSDQDIDITATFAAGISSTKGKFIELYFSPNRLFEKNENESNAIGARSIGKAVALFRIGDLYQLLGDYPQALYAFNESRKLLQNTQIQAKKESEKLVLEMLEVFNLTSVSGVYADLDDRYQADTYIDLSQKRIASLIPKFLKDSEQFSTIFISLFSALPESAVRLDSDQQTGFSKQRRDFFNQFTSLLKGTSGQPISASIINIFGDSYIDLGQPQEALKIYEQALQIGQSSKDDSSKTLTLASTYKSIGKAQSNLGNYRSALDTYNQSLKLLQTLNNSLESKFEKAETLNLKGKSYLQLRQFSQARKMYNQALTLAQQIKNASQVTEAWLGLAGVNRAEGNLAQAQTEIEAALTLLEDYPLKPGGSNLNLKFSVSRSGQSNTWIDRSATPSVPKPSEFKFYKALTSYFASKRNYYEFYINLLMQRYRQTGNKQYEALALQASERSHARSLSAMLGRSDRTADPRYQQLTQPPQLKEIQQQILDNDTMLLEYSLGEERSYLWAVTKTEISSYELPKRSVIEAVAKDFYDYLTVPSLRLKPSKTANAGLALSRLVLAPIAEKLGKKRLVIVGDGLLQYIPFSALPSSTGALDPLLTNHEIVSLPSASTLTLIRRDRANRPVPKKTLAVLADPVFDRSDDRFSAKLKETLQSLDLEQIYPRLPGTRTQVEEVFAFVPPNQRLERFGFAADRQTVLNPELSQYRILHFATHGILDSQRPERSGMILSVFNDRGEPQRSLLSPSDVFNLKLSADLVVLSGCRTGLGTGTKTEVKGEGLIGLTGSFLYAGAEQVVASLWSVDDVATNELMKRFYNGIFTQKLTPAAALRDAQRSLSQDPQWQAPYYWAGFILQGDWQSP</sequence>
<dbReference type="Gene3D" id="3.10.20.310">
    <property type="entry name" value="membrane protein fhac"/>
    <property type="match status" value="3"/>
</dbReference>
<accession>A0A2T1DKY8</accession>
<dbReference type="Proteomes" id="UP000238634">
    <property type="component" value="Unassembled WGS sequence"/>
</dbReference>
<dbReference type="Pfam" id="PF13424">
    <property type="entry name" value="TPR_12"/>
    <property type="match status" value="2"/>
</dbReference>
<dbReference type="PANTHER" id="PTHR10098:SF108">
    <property type="entry name" value="TETRATRICOPEPTIDE REPEAT PROTEIN 28"/>
    <property type="match status" value="1"/>
</dbReference>
<name>A0A2T1DKY8_9CYAN</name>
<dbReference type="Gene3D" id="1.25.40.10">
    <property type="entry name" value="Tetratricopeptide repeat domain"/>
    <property type="match status" value="2"/>
</dbReference>
<evidence type="ECO:0000256" key="3">
    <source>
        <dbReference type="SAM" id="MobiDB-lite"/>
    </source>
</evidence>
<dbReference type="InterPro" id="IPR024983">
    <property type="entry name" value="CHAT_dom"/>
</dbReference>
<dbReference type="InterPro" id="IPR013686">
    <property type="entry name" value="Polypept-transport_assoc_ShlB"/>
</dbReference>
<feature type="coiled-coil region" evidence="2">
    <location>
        <begin position="680"/>
        <end position="707"/>
    </location>
</feature>
<dbReference type="PROSITE" id="PS50005">
    <property type="entry name" value="TPR"/>
    <property type="match status" value="5"/>
</dbReference>
<dbReference type="EMBL" id="PVWG01000003">
    <property type="protein sequence ID" value="PSB21146.1"/>
    <property type="molecule type" value="Genomic_DNA"/>
</dbReference>
<evidence type="ECO:0000259" key="5">
    <source>
        <dbReference type="Pfam" id="PF08479"/>
    </source>
</evidence>